<feature type="transmembrane region" description="Helical" evidence="1">
    <location>
        <begin position="5"/>
        <end position="20"/>
    </location>
</feature>
<sequence>MCKYIHSVVIMFCFLIILIFC</sequence>
<proteinExistence type="predicted"/>
<organism evidence="2">
    <name type="scientific">Rhizophora mucronata</name>
    <name type="common">Asiatic mangrove</name>
    <dbReference type="NCBI Taxonomy" id="61149"/>
    <lineage>
        <taxon>Eukaryota</taxon>
        <taxon>Viridiplantae</taxon>
        <taxon>Streptophyta</taxon>
        <taxon>Embryophyta</taxon>
        <taxon>Tracheophyta</taxon>
        <taxon>Spermatophyta</taxon>
        <taxon>Magnoliopsida</taxon>
        <taxon>eudicotyledons</taxon>
        <taxon>Gunneridae</taxon>
        <taxon>Pentapetalae</taxon>
        <taxon>rosids</taxon>
        <taxon>fabids</taxon>
        <taxon>Malpighiales</taxon>
        <taxon>Rhizophoraceae</taxon>
        <taxon>Rhizophora</taxon>
    </lineage>
</organism>
<keyword evidence="1" id="KW-0812">Transmembrane</keyword>
<dbReference type="EMBL" id="GGEC01059396">
    <property type="protein sequence ID" value="MBX39880.1"/>
    <property type="molecule type" value="Transcribed_RNA"/>
</dbReference>
<accession>A0A2P2NBT1</accession>
<reference evidence="2" key="1">
    <citation type="submission" date="2018-02" db="EMBL/GenBank/DDBJ databases">
        <title>Rhizophora mucronata_Transcriptome.</title>
        <authorList>
            <person name="Meera S.P."/>
            <person name="Sreeshan A."/>
            <person name="Augustine A."/>
        </authorList>
    </citation>
    <scope>NUCLEOTIDE SEQUENCE</scope>
    <source>
        <tissue evidence="2">Leaf</tissue>
    </source>
</reference>
<dbReference type="AlphaFoldDB" id="A0A2P2NBT1"/>
<keyword evidence="1" id="KW-1133">Transmembrane helix</keyword>
<protein>
    <submittedName>
        <fullName evidence="2">Uncharacterized protein</fullName>
    </submittedName>
</protein>
<evidence type="ECO:0000313" key="2">
    <source>
        <dbReference type="EMBL" id="MBX39880.1"/>
    </source>
</evidence>
<evidence type="ECO:0000256" key="1">
    <source>
        <dbReference type="SAM" id="Phobius"/>
    </source>
</evidence>
<keyword evidence="1" id="KW-0472">Membrane</keyword>
<name>A0A2P2NBT1_RHIMU</name>